<feature type="compositionally biased region" description="Low complexity" evidence="1">
    <location>
        <begin position="18"/>
        <end position="45"/>
    </location>
</feature>
<feature type="compositionally biased region" description="Polar residues" evidence="1">
    <location>
        <begin position="1"/>
        <end position="11"/>
    </location>
</feature>
<dbReference type="AlphaFoldDB" id="A0A074S3C0"/>
<evidence type="ECO:0000313" key="3">
    <source>
        <dbReference type="Proteomes" id="UP000027456"/>
    </source>
</evidence>
<reference evidence="2 3" key="1">
    <citation type="submission" date="2013-12" db="EMBL/GenBank/DDBJ databases">
        <authorList>
            <person name="Cubeta M."/>
            <person name="Pakala S."/>
            <person name="Fedorova N."/>
            <person name="Thomas E."/>
            <person name="Dean R."/>
            <person name="Jabaji S."/>
            <person name="Neate S."/>
            <person name="Toda T."/>
            <person name="Tavantzis S."/>
            <person name="Vilgalys R."/>
            <person name="Bharathan N."/>
            <person name="Pakala S."/>
            <person name="Losada L.S."/>
            <person name="Zafar N."/>
            <person name="Nierman W."/>
        </authorList>
    </citation>
    <scope>NUCLEOTIDE SEQUENCE [LARGE SCALE GENOMIC DNA]</scope>
    <source>
        <strain evidence="2 3">123E</strain>
    </source>
</reference>
<comment type="caution">
    <text evidence="2">The sequence shown here is derived from an EMBL/GenBank/DDBJ whole genome shotgun (WGS) entry which is preliminary data.</text>
</comment>
<dbReference type="EMBL" id="AZST01000173">
    <property type="protein sequence ID" value="KEP51378.1"/>
    <property type="molecule type" value="Genomic_DNA"/>
</dbReference>
<dbReference type="HOGENOM" id="CLU_2307637_0_0_1"/>
<evidence type="ECO:0000256" key="1">
    <source>
        <dbReference type="SAM" id="MobiDB-lite"/>
    </source>
</evidence>
<keyword evidence="3" id="KW-1185">Reference proteome</keyword>
<gene>
    <name evidence="2" type="ORF">V565_062620</name>
</gene>
<evidence type="ECO:0000313" key="2">
    <source>
        <dbReference type="EMBL" id="KEP51378.1"/>
    </source>
</evidence>
<dbReference type="Proteomes" id="UP000027456">
    <property type="component" value="Unassembled WGS sequence"/>
</dbReference>
<proteinExistence type="predicted"/>
<sequence length="100" mass="9965">MAATNHSTVQSPAPPTPQADVADAMPPAAPANAPAGPAQAPANLAHGVQVHLPQNVATPDHPVAETAPEPMGAAVDAPPLPLGAAVSPLSRSLYGWLFMN</sequence>
<protein>
    <submittedName>
        <fullName evidence="2">Uncharacterized protein</fullName>
    </submittedName>
</protein>
<accession>A0A074S3C0</accession>
<name>A0A074S3C0_9AGAM</name>
<feature type="region of interest" description="Disordered" evidence="1">
    <location>
        <begin position="1"/>
        <end position="76"/>
    </location>
</feature>
<organism evidence="2 3">
    <name type="scientific">Rhizoctonia solani 123E</name>
    <dbReference type="NCBI Taxonomy" id="1423351"/>
    <lineage>
        <taxon>Eukaryota</taxon>
        <taxon>Fungi</taxon>
        <taxon>Dikarya</taxon>
        <taxon>Basidiomycota</taxon>
        <taxon>Agaricomycotina</taxon>
        <taxon>Agaricomycetes</taxon>
        <taxon>Cantharellales</taxon>
        <taxon>Ceratobasidiaceae</taxon>
        <taxon>Rhizoctonia</taxon>
    </lineage>
</organism>